<keyword evidence="6" id="KW-1185">Reference proteome</keyword>
<organism evidence="4 5">
    <name type="scientific">Geobacillus stearothermophilus</name>
    <name type="common">Bacillus stearothermophilus</name>
    <dbReference type="NCBI Taxonomy" id="1422"/>
    <lineage>
        <taxon>Bacteria</taxon>
        <taxon>Bacillati</taxon>
        <taxon>Bacillota</taxon>
        <taxon>Bacilli</taxon>
        <taxon>Bacillales</taxon>
        <taxon>Anoxybacillaceae</taxon>
        <taxon>Geobacillus</taxon>
    </lineage>
</organism>
<evidence type="ECO:0000313" key="6">
    <source>
        <dbReference type="Proteomes" id="UP000773850"/>
    </source>
</evidence>
<name>A0A150N773_GEOSE</name>
<protein>
    <recommendedName>
        <fullName evidence="2">YtkA-like domain-containing protein</fullName>
    </recommendedName>
</protein>
<feature type="signal peptide" evidence="1">
    <location>
        <begin position="1"/>
        <end position="21"/>
    </location>
</feature>
<dbReference type="InterPro" id="IPR032693">
    <property type="entry name" value="YtkA-like_dom"/>
</dbReference>
<dbReference type="PROSITE" id="PS51257">
    <property type="entry name" value="PROKAR_LIPOPROTEIN"/>
    <property type="match status" value="1"/>
</dbReference>
<dbReference type="AlphaFoldDB" id="A0A150N773"/>
<dbReference type="EMBL" id="LQYY01000113">
    <property type="protein sequence ID" value="KYD32496.1"/>
    <property type="molecule type" value="Genomic_DNA"/>
</dbReference>
<reference evidence="3 6" key="2">
    <citation type="submission" date="2016-03" db="EMBL/GenBank/DDBJ databases">
        <title>Spore heat resistance.</title>
        <authorList>
            <person name="Boekhorst J."/>
            <person name="Berendsen E.M."/>
            <person name="Wells-Bennik M.H."/>
            <person name="Kuipers O.P."/>
        </authorList>
    </citation>
    <scope>NUCLEOTIDE SEQUENCE [LARGE SCALE GENOMIC DNA]</scope>
    <source>
        <strain evidence="3 6">GS8</strain>
    </source>
</reference>
<dbReference type="Proteomes" id="UP000773850">
    <property type="component" value="Unassembled WGS sequence"/>
</dbReference>
<evidence type="ECO:0000259" key="2">
    <source>
        <dbReference type="Pfam" id="PF13115"/>
    </source>
</evidence>
<gene>
    <name evidence="4" type="ORF">B4114_1617</name>
    <name evidence="3" type="ORF">GS8_1311</name>
</gene>
<reference evidence="4 5" key="1">
    <citation type="submission" date="2016-01" db="EMBL/GenBank/DDBJ databases">
        <title>Draft Genome Sequences of Seven Thermophilic Sporeformers Isolated from Foods.</title>
        <authorList>
            <person name="Berendsen E.M."/>
            <person name="Wells-Bennik M.H."/>
            <person name="Krawcyk A.O."/>
            <person name="De Jong A."/>
            <person name="Holsappel S."/>
            <person name="Eijlander R.T."/>
            <person name="Kuipers O.P."/>
        </authorList>
    </citation>
    <scope>NUCLEOTIDE SEQUENCE [LARGE SCALE GENOMIC DNA]</scope>
    <source>
        <strain evidence="4 5">B4114</strain>
    </source>
</reference>
<evidence type="ECO:0000256" key="1">
    <source>
        <dbReference type="SAM" id="SignalP"/>
    </source>
</evidence>
<feature type="chain" id="PRO_5038718823" description="YtkA-like domain-containing protein" evidence="1">
    <location>
        <begin position="22"/>
        <end position="303"/>
    </location>
</feature>
<sequence length="303" mass="34522">MRQQWMIVMAALLFLLAGCQGNDWTVSVKTTPFYKEGTASSFAVAIQKDGKPAGGLEVTAVFEMANMDHGQTVVQLAEKEPGLYEGNVQLPMDGEWDALLQIKDGDETVEKLVTLKVKKQDVAAMINGTAITAAEVKFYQTRWQIEISSAMEAVKKQYRGEELNERLSYWKRQLNETTEPRSAVTRLIELHSMALLAEEKGYSVDEPAVDREVENRKRQYEGSETAQTLIRQYGEAAFWKQERRYVQLVLLAQNVWNDMVEQVKNEHPNVTEAEMRFLAQKKYDELLVSQIDSLSIQLYLSGR</sequence>
<evidence type="ECO:0000313" key="5">
    <source>
        <dbReference type="Proteomes" id="UP000075517"/>
    </source>
</evidence>
<evidence type="ECO:0000313" key="3">
    <source>
        <dbReference type="EMBL" id="KAF6511735.1"/>
    </source>
</evidence>
<dbReference type="EMBL" id="LUCS01000018">
    <property type="protein sequence ID" value="KAF6511735.1"/>
    <property type="molecule type" value="Genomic_DNA"/>
</dbReference>
<dbReference type="RefSeq" id="WP_225995627.1">
    <property type="nucleotide sequence ID" value="NZ_JARMSI010000154.1"/>
</dbReference>
<evidence type="ECO:0000313" key="4">
    <source>
        <dbReference type="EMBL" id="KYD32496.1"/>
    </source>
</evidence>
<dbReference type="Pfam" id="PF13115">
    <property type="entry name" value="YtkA"/>
    <property type="match status" value="1"/>
</dbReference>
<dbReference type="PATRIC" id="fig|1422.17.peg.1172"/>
<comment type="caution">
    <text evidence="4">The sequence shown here is derived from an EMBL/GenBank/DDBJ whole genome shotgun (WGS) entry which is preliminary data.</text>
</comment>
<keyword evidence="1" id="KW-0732">Signal</keyword>
<proteinExistence type="predicted"/>
<accession>A0A150N773</accession>
<dbReference type="Proteomes" id="UP000075517">
    <property type="component" value="Unassembled WGS sequence"/>
</dbReference>
<feature type="domain" description="YtkA-like" evidence="2">
    <location>
        <begin position="21"/>
        <end position="97"/>
    </location>
</feature>